<keyword evidence="7" id="KW-0418">Kinase</keyword>
<evidence type="ECO:0000256" key="4">
    <source>
        <dbReference type="ARBA" id="ARBA00022946"/>
    </source>
</evidence>
<dbReference type="PANTHER" id="PTHR36091">
    <property type="entry name" value="ALTERED INHERITANCE OF MITOCHONDRIA PROTEIN 9, MITOCHONDRIAL"/>
    <property type="match status" value="1"/>
</dbReference>
<evidence type="ECO:0000256" key="2">
    <source>
        <dbReference type="ARBA" id="ARBA00005543"/>
    </source>
</evidence>
<keyword evidence="4" id="KW-0809">Transit peptide</keyword>
<reference evidence="7" key="2">
    <citation type="journal article" date="2020" name="Nat. Commun.">
        <title>Large-scale genome sequencing of mycorrhizal fungi provides insights into the early evolution of symbiotic traits.</title>
        <authorList>
            <person name="Miyauchi S."/>
            <person name="Kiss E."/>
            <person name="Kuo A."/>
            <person name="Drula E."/>
            <person name="Kohler A."/>
            <person name="Sanchez-Garcia M."/>
            <person name="Morin E."/>
            <person name="Andreopoulos B."/>
            <person name="Barry K.W."/>
            <person name="Bonito G."/>
            <person name="Buee M."/>
            <person name="Carver A."/>
            <person name="Chen C."/>
            <person name="Cichocki N."/>
            <person name="Clum A."/>
            <person name="Culley D."/>
            <person name="Crous P.W."/>
            <person name="Fauchery L."/>
            <person name="Girlanda M."/>
            <person name="Hayes R.D."/>
            <person name="Keri Z."/>
            <person name="LaButti K."/>
            <person name="Lipzen A."/>
            <person name="Lombard V."/>
            <person name="Magnuson J."/>
            <person name="Maillard F."/>
            <person name="Murat C."/>
            <person name="Nolan M."/>
            <person name="Ohm R.A."/>
            <person name="Pangilinan J."/>
            <person name="Pereira M.F."/>
            <person name="Perotto S."/>
            <person name="Peter M."/>
            <person name="Pfister S."/>
            <person name="Riley R."/>
            <person name="Sitrit Y."/>
            <person name="Stielow J.B."/>
            <person name="Szollosi G."/>
            <person name="Zifcakova L."/>
            <person name="Stursova M."/>
            <person name="Spatafora J.W."/>
            <person name="Tedersoo L."/>
            <person name="Vaario L.M."/>
            <person name="Yamada A."/>
            <person name="Yan M."/>
            <person name="Wang P."/>
            <person name="Xu J."/>
            <person name="Bruns T."/>
            <person name="Baldrian P."/>
            <person name="Vilgalys R."/>
            <person name="Dunand C."/>
            <person name="Henrissat B."/>
            <person name="Grigoriev I.V."/>
            <person name="Hibbett D."/>
            <person name="Nagy L.G."/>
            <person name="Martin F.M."/>
        </authorList>
    </citation>
    <scope>NUCLEOTIDE SEQUENCE</scope>
    <source>
        <strain evidence="7">BED1</strain>
    </source>
</reference>
<keyword evidence="7" id="KW-0808">Transferase</keyword>
<keyword evidence="8" id="KW-1185">Reference proteome</keyword>
<evidence type="ECO:0000256" key="5">
    <source>
        <dbReference type="ARBA" id="ARBA00023128"/>
    </source>
</evidence>
<keyword evidence="5" id="KW-0496">Mitochondrion</keyword>
<dbReference type="GO" id="GO:0016301">
    <property type="term" value="F:kinase activity"/>
    <property type="evidence" value="ECO:0007669"/>
    <property type="project" value="UniProtKB-KW"/>
</dbReference>
<dbReference type="InterPro" id="IPR011009">
    <property type="entry name" value="Kinase-like_dom_sf"/>
</dbReference>
<reference evidence="7" key="1">
    <citation type="submission" date="2019-10" db="EMBL/GenBank/DDBJ databases">
        <authorList>
            <consortium name="DOE Joint Genome Institute"/>
            <person name="Kuo A."/>
            <person name="Miyauchi S."/>
            <person name="Kiss E."/>
            <person name="Drula E."/>
            <person name="Kohler A."/>
            <person name="Sanchez-Garcia M."/>
            <person name="Andreopoulos B."/>
            <person name="Barry K.W."/>
            <person name="Bonito G."/>
            <person name="Buee M."/>
            <person name="Carver A."/>
            <person name="Chen C."/>
            <person name="Cichocki N."/>
            <person name="Clum A."/>
            <person name="Culley D."/>
            <person name="Crous P.W."/>
            <person name="Fauchery L."/>
            <person name="Girlanda M."/>
            <person name="Hayes R."/>
            <person name="Keri Z."/>
            <person name="LaButti K."/>
            <person name="Lipzen A."/>
            <person name="Lombard V."/>
            <person name="Magnuson J."/>
            <person name="Maillard F."/>
            <person name="Morin E."/>
            <person name="Murat C."/>
            <person name="Nolan M."/>
            <person name="Ohm R."/>
            <person name="Pangilinan J."/>
            <person name="Pereira M."/>
            <person name="Perotto S."/>
            <person name="Peter M."/>
            <person name="Riley R."/>
            <person name="Sitrit Y."/>
            <person name="Stielow B."/>
            <person name="Szollosi G."/>
            <person name="Zifcakova L."/>
            <person name="Stursova M."/>
            <person name="Spatafora J.W."/>
            <person name="Tedersoo L."/>
            <person name="Vaario L.-M."/>
            <person name="Yamada A."/>
            <person name="Yan M."/>
            <person name="Wang P."/>
            <person name="Xu J."/>
            <person name="Bruns T."/>
            <person name="Baldrian P."/>
            <person name="Vilgalys R."/>
            <person name="Henrissat B."/>
            <person name="Grigoriev I.V."/>
            <person name="Hibbett D."/>
            <person name="Nagy L.G."/>
            <person name="Martin F.M."/>
        </authorList>
    </citation>
    <scope>NUCLEOTIDE SEQUENCE</scope>
    <source>
        <strain evidence="7">BED1</strain>
    </source>
</reference>
<accession>A0AAD4C751</accession>
<dbReference type="EMBL" id="WHUW01000002">
    <property type="protein sequence ID" value="KAF8451019.1"/>
    <property type="molecule type" value="Genomic_DNA"/>
</dbReference>
<gene>
    <name evidence="7" type="ORF">L210DRAFT_3522215</name>
</gene>
<dbReference type="PANTHER" id="PTHR36091:SF1">
    <property type="entry name" value="ALTERED INHERITANCE OF MITOCHONDRIA PROTEIN 9, MITOCHONDRIAL"/>
    <property type="match status" value="1"/>
</dbReference>
<dbReference type="SUPFAM" id="SSF56112">
    <property type="entry name" value="Protein kinase-like (PK-like)"/>
    <property type="match status" value="1"/>
</dbReference>
<sequence>MRIRYTSFDVDALKRIAARAAGANHCVQMVKKAEGSFNKIFLLTFDNDTALIAKIPCPLVAPRRLCTASEVATMDYARTILGLPSADADASGVGTEYIMMEHVPGVQLHERLNKPGFENQDFVDQLVSLECQFTRYRFSQIGSMYYKEDVSSELQQRPLYAEGIEGGGSDRFRIGPCVDWDIWRGERSRLNADRGPWPDTLSYIRAIVDIEKQWLSTFAVPRTPGDPFCRPDGENAPEAHVHLLDDFLAVIPSILPPDVICGPVLWHIDFHASNILVPCEGSSDIIGLIDWQGASVRPLFLQATFAACVRYDGDDRIIVHPGAVAPALPDDFDSLSEDEKLHLKEQLRLAMIHKYYELRVMKYNHLYFASQVYPHMKYIIPPILSASRTWYEGMHRLRQVLLDLQDAWEKIAPGTPFPIEWDANEIAKHWEGYPRLKLYEERSKQVVEKLQLEGDGWVTNERYEKVREQNEFLSRNWNPRVGPYPFQEGGWSWFLS</sequence>
<dbReference type="Gene3D" id="3.90.1200.10">
    <property type="match status" value="1"/>
</dbReference>
<evidence type="ECO:0000256" key="6">
    <source>
        <dbReference type="ARBA" id="ARBA00031849"/>
    </source>
</evidence>
<evidence type="ECO:0000256" key="3">
    <source>
        <dbReference type="ARBA" id="ARBA00016197"/>
    </source>
</evidence>
<comment type="subcellular location">
    <subcellularLocation>
        <location evidence="1">Mitochondrion</location>
    </subcellularLocation>
</comment>
<dbReference type="GO" id="GO:0005739">
    <property type="term" value="C:mitochondrion"/>
    <property type="evidence" value="ECO:0007669"/>
    <property type="project" value="UniProtKB-SubCell"/>
</dbReference>
<evidence type="ECO:0000313" key="8">
    <source>
        <dbReference type="Proteomes" id="UP001194468"/>
    </source>
</evidence>
<evidence type="ECO:0000256" key="1">
    <source>
        <dbReference type="ARBA" id="ARBA00004173"/>
    </source>
</evidence>
<dbReference type="Proteomes" id="UP001194468">
    <property type="component" value="Unassembled WGS sequence"/>
</dbReference>
<proteinExistence type="inferred from homology"/>
<name>A0AAD4C751_BOLED</name>
<dbReference type="AlphaFoldDB" id="A0AAD4C751"/>
<dbReference type="InterPro" id="IPR051035">
    <property type="entry name" value="Mito_inheritance_9"/>
</dbReference>
<comment type="caution">
    <text evidence="7">The sequence shown here is derived from an EMBL/GenBank/DDBJ whole genome shotgun (WGS) entry which is preliminary data.</text>
</comment>
<organism evidence="7 8">
    <name type="scientific">Boletus edulis BED1</name>
    <dbReference type="NCBI Taxonomy" id="1328754"/>
    <lineage>
        <taxon>Eukaryota</taxon>
        <taxon>Fungi</taxon>
        <taxon>Dikarya</taxon>
        <taxon>Basidiomycota</taxon>
        <taxon>Agaricomycotina</taxon>
        <taxon>Agaricomycetes</taxon>
        <taxon>Agaricomycetidae</taxon>
        <taxon>Boletales</taxon>
        <taxon>Boletineae</taxon>
        <taxon>Boletaceae</taxon>
        <taxon>Boletoideae</taxon>
        <taxon>Boletus</taxon>
    </lineage>
</organism>
<protein>
    <recommendedName>
        <fullName evidence="3">Altered inheritance of mitochondria protein 9, mitochondrial</fullName>
    </recommendedName>
    <alternativeName>
        <fullName evidence="6">Found in mitochondrial proteome protein 29</fullName>
    </alternativeName>
</protein>
<comment type="similarity">
    <text evidence="2">Belongs to the AIM9 family.</text>
</comment>
<evidence type="ECO:0000313" key="7">
    <source>
        <dbReference type="EMBL" id="KAF8451019.1"/>
    </source>
</evidence>